<evidence type="ECO:0000256" key="11">
    <source>
        <dbReference type="SAM" id="Phobius"/>
    </source>
</evidence>
<dbReference type="InterPro" id="IPR047826">
    <property type="entry name" value="CLMN_CH_second"/>
</dbReference>
<proteinExistence type="predicted"/>
<feature type="compositionally biased region" description="Polar residues" evidence="10">
    <location>
        <begin position="421"/>
        <end position="442"/>
    </location>
</feature>
<feature type="compositionally biased region" description="Basic and acidic residues" evidence="10">
    <location>
        <begin position="960"/>
        <end position="975"/>
    </location>
</feature>
<feature type="domain" description="Calponin-homology (CH)" evidence="12">
    <location>
        <begin position="217"/>
        <end position="321"/>
    </location>
</feature>
<feature type="region of interest" description="Disordered" evidence="10">
    <location>
        <begin position="635"/>
        <end position="998"/>
    </location>
</feature>
<feature type="compositionally biased region" description="Polar residues" evidence="10">
    <location>
        <begin position="778"/>
        <end position="788"/>
    </location>
</feature>
<dbReference type="InterPro" id="IPR052403">
    <property type="entry name" value="LINC-complex_assoc"/>
</dbReference>
<keyword evidence="4" id="KW-0677">Repeat</keyword>
<dbReference type="GO" id="GO:0007097">
    <property type="term" value="P:nuclear migration"/>
    <property type="evidence" value="ECO:0007669"/>
    <property type="project" value="TreeGrafter"/>
</dbReference>
<keyword evidence="7" id="KW-0009">Actin-binding</keyword>
<comment type="subcellular location">
    <subcellularLocation>
        <location evidence="1">Membrane</location>
        <topology evidence="1">Single-pass type IV membrane protein</topology>
    </subcellularLocation>
</comment>
<dbReference type="PANTHER" id="PTHR47535">
    <property type="entry name" value="MUSCLE-SPECIFIC PROTEIN 300 KDA, ISOFORM G"/>
    <property type="match status" value="1"/>
</dbReference>
<feature type="region of interest" description="Disordered" evidence="10">
    <location>
        <begin position="345"/>
        <end position="475"/>
    </location>
</feature>
<feature type="region of interest" description="Disordered" evidence="10">
    <location>
        <begin position="593"/>
        <end position="623"/>
    </location>
</feature>
<dbReference type="PANTHER" id="PTHR47535:SF9">
    <property type="entry name" value="CALPONIN-HOMOLOGY (CH) DOMAIN-CONTAINING PROTEIN"/>
    <property type="match status" value="1"/>
</dbReference>
<evidence type="ECO:0000313" key="13">
    <source>
        <dbReference type="EMBL" id="TNM95977.1"/>
    </source>
</evidence>
<dbReference type="Proteomes" id="UP000516260">
    <property type="component" value="Chromosome 18"/>
</dbReference>
<reference evidence="13 14" key="1">
    <citation type="submission" date="2019-04" db="EMBL/GenBank/DDBJ databases">
        <title>The sequence and de novo assembly of Takifugu bimaculatus genome using PacBio and Hi-C technologies.</title>
        <authorList>
            <person name="Xu P."/>
            <person name="Liu B."/>
            <person name="Zhou Z."/>
        </authorList>
    </citation>
    <scope>NUCLEOTIDE SEQUENCE [LARGE SCALE GENOMIC DNA]</scope>
    <source>
        <strain evidence="13">TB-2018</strain>
        <tissue evidence="13">Muscle</tissue>
    </source>
</reference>
<evidence type="ECO:0000259" key="12">
    <source>
        <dbReference type="PROSITE" id="PS50021"/>
    </source>
</evidence>
<dbReference type="GO" id="GO:0051015">
    <property type="term" value="F:actin filament binding"/>
    <property type="evidence" value="ECO:0007669"/>
    <property type="project" value="TreeGrafter"/>
</dbReference>
<dbReference type="InterPro" id="IPR036872">
    <property type="entry name" value="CH_dom_sf"/>
</dbReference>
<organism evidence="13 14">
    <name type="scientific">Takifugu bimaculatus</name>
    <dbReference type="NCBI Taxonomy" id="433685"/>
    <lineage>
        <taxon>Eukaryota</taxon>
        <taxon>Metazoa</taxon>
        <taxon>Chordata</taxon>
        <taxon>Craniata</taxon>
        <taxon>Vertebrata</taxon>
        <taxon>Euteleostomi</taxon>
        <taxon>Actinopterygii</taxon>
        <taxon>Neopterygii</taxon>
        <taxon>Teleostei</taxon>
        <taxon>Neoteleostei</taxon>
        <taxon>Acanthomorphata</taxon>
        <taxon>Eupercaria</taxon>
        <taxon>Tetraodontiformes</taxon>
        <taxon>Tetradontoidea</taxon>
        <taxon>Tetraodontidae</taxon>
        <taxon>Takifugu</taxon>
    </lineage>
</organism>
<keyword evidence="5 11" id="KW-1133">Transmembrane helix</keyword>
<dbReference type="GO" id="GO:0034993">
    <property type="term" value="C:meiotic nuclear membrane microtubule tethering complex"/>
    <property type="evidence" value="ECO:0007669"/>
    <property type="project" value="TreeGrafter"/>
</dbReference>
<dbReference type="PROSITE" id="PS00020">
    <property type="entry name" value="ACTININ_2"/>
    <property type="match status" value="1"/>
</dbReference>
<feature type="transmembrane region" description="Helical" evidence="11">
    <location>
        <begin position="1070"/>
        <end position="1086"/>
    </location>
</feature>
<evidence type="ECO:0000256" key="6">
    <source>
        <dbReference type="ARBA" id="ARBA00023136"/>
    </source>
</evidence>
<feature type="compositionally biased region" description="Polar residues" evidence="10">
    <location>
        <begin position="457"/>
        <end position="472"/>
    </location>
</feature>
<evidence type="ECO:0000256" key="1">
    <source>
        <dbReference type="ARBA" id="ARBA00004211"/>
    </source>
</evidence>
<evidence type="ECO:0000256" key="9">
    <source>
        <dbReference type="ARBA" id="ARBA00082870"/>
    </source>
</evidence>
<feature type="domain" description="Calponin-homology (CH)" evidence="12">
    <location>
        <begin position="33"/>
        <end position="167"/>
    </location>
</feature>
<dbReference type="GO" id="GO:0005737">
    <property type="term" value="C:cytoplasm"/>
    <property type="evidence" value="ECO:0007669"/>
    <property type="project" value="TreeGrafter"/>
</dbReference>
<dbReference type="GO" id="GO:0005640">
    <property type="term" value="C:nuclear outer membrane"/>
    <property type="evidence" value="ECO:0007669"/>
    <property type="project" value="TreeGrafter"/>
</dbReference>
<comment type="caution">
    <text evidence="13">The sequence shown here is derived from an EMBL/GenBank/DDBJ whole genome shotgun (WGS) entry which is preliminary data.</text>
</comment>
<gene>
    <name evidence="13" type="ORF">fugu_017060</name>
</gene>
<dbReference type="Gene3D" id="1.10.418.10">
    <property type="entry name" value="Calponin-like domain"/>
    <property type="match status" value="2"/>
</dbReference>
<keyword evidence="2" id="KW-0597">Phosphoprotein</keyword>
<dbReference type="PROSITE" id="PS50021">
    <property type="entry name" value="CH"/>
    <property type="match status" value="2"/>
</dbReference>
<dbReference type="Pfam" id="PF00307">
    <property type="entry name" value="CH"/>
    <property type="match status" value="2"/>
</dbReference>
<dbReference type="SMART" id="SM00033">
    <property type="entry name" value="CH"/>
    <property type="match status" value="2"/>
</dbReference>
<evidence type="ECO:0000313" key="14">
    <source>
        <dbReference type="Proteomes" id="UP000516260"/>
    </source>
</evidence>
<dbReference type="PROSITE" id="PS00019">
    <property type="entry name" value="ACTININ_1"/>
    <property type="match status" value="1"/>
</dbReference>
<feature type="compositionally biased region" description="Low complexity" evidence="10">
    <location>
        <begin position="396"/>
        <end position="405"/>
    </location>
</feature>
<feature type="compositionally biased region" description="Basic and acidic residues" evidence="10">
    <location>
        <begin position="360"/>
        <end position="370"/>
    </location>
</feature>
<dbReference type="AlphaFoldDB" id="A0A4Z2BVT5"/>
<evidence type="ECO:0000256" key="10">
    <source>
        <dbReference type="SAM" id="MobiDB-lite"/>
    </source>
</evidence>
<keyword evidence="3 11" id="KW-0812">Transmembrane</keyword>
<feature type="compositionally biased region" description="Basic and acidic residues" evidence="10">
    <location>
        <begin position="594"/>
        <end position="605"/>
    </location>
</feature>
<accession>A0A4Z2BVT5</accession>
<dbReference type="FunFam" id="1.10.418.10:FF:000057">
    <property type="entry name" value="Calmin"/>
    <property type="match status" value="1"/>
</dbReference>
<evidence type="ECO:0000256" key="2">
    <source>
        <dbReference type="ARBA" id="ARBA00022553"/>
    </source>
</evidence>
<dbReference type="InterPro" id="IPR001589">
    <property type="entry name" value="Actinin_actin-bd_CS"/>
</dbReference>
<dbReference type="CDD" id="cd21245">
    <property type="entry name" value="CH_CLMN_rpt2"/>
    <property type="match status" value="1"/>
</dbReference>
<keyword evidence="6 11" id="KW-0472">Membrane</keyword>
<evidence type="ECO:0000256" key="7">
    <source>
        <dbReference type="ARBA" id="ARBA00023203"/>
    </source>
</evidence>
<keyword evidence="14" id="KW-1185">Reference proteome</keyword>
<name>A0A4Z2BVT5_9TELE</name>
<evidence type="ECO:0000256" key="4">
    <source>
        <dbReference type="ARBA" id="ARBA00022737"/>
    </source>
</evidence>
<feature type="compositionally biased region" description="Basic and acidic residues" evidence="10">
    <location>
        <begin position="661"/>
        <end position="687"/>
    </location>
</feature>
<feature type="compositionally biased region" description="Polar residues" evidence="10">
    <location>
        <begin position="818"/>
        <end position="827"/>
    </location>
</feature>
<dbReference type="InterPro" id="IPR001715">
    <property type="entry name" value="CH_dom"/>
</dbReference>
<dbReference type="EMBL" id="SWLE01000010">
    <property type="protein sequence ID" value="TNM95977.1"/>
    <property type="molecule type" value="Genomic_DNA"/>
</dbReference>
<protein>
    <recommendedName>
        <fullName evidence="8">Calmin</fullName>
    </recommendedName>
    <alternativeName>
        <fullName evidence="9">Calponin-like transmembrane domain protein</fullName>
    </alternativeName>
</protein>
<dbReference type="SUPFAM" id="SSF47576">
    <property type="entry name" value="Calponin-homology domain, CH-domain"/>
    <property type="match status" value="1"/>
</dbReference>
<feature type="compositionally biased region" description="Basic and acidic residues" evidence="10">
    <location>
        <begin position="695"/>
        <end position="717"/>
    </location>
</feature>
<evidence type="ECO:0000256" key="3">
    <source>
        <dbReference type="ARBA" id="ARBA00022692"/>
    </source>
</evidence>
<evidence type="ECO:0000256" key="5">
    <source>
        <dbReference type="ARBA" id="ARBA00022989"/>
    </source>
</evidence>
<evidence type="ECO:0000256" key="8">
    <source>
        <dbReference type="ARBA" id="ARBA00070333"/>
    </source>
</evidence>
<sequence length="1101" mass="120806">MAGRGWEDWFEREEFIGQISDMRVQNLQVEREVVQKRTFTRWINLHLEKCAPPIEVEDLFQDIQDGYILMALLEELSGSKLLHGFKKSSHRIFRLNNIAKVLSFLEERNVSSSTCRMGTPPGLGLAEHIHACTFLQVKLVSIDAANVADGNASIILGLIWNIILFFQIKELTGNIRSQFPSSCSLSSIPTSAESETSCCSTASDERRAASAAMREHNKAIKKLLQWVQKQTRRFGVAVQDFGKSWMSGLAFLAVIKSIDPSLVDMRKALLRSPRENLEEAFRTAHYSLGIPRLLEPEDVMIDAPDEQSIITYVSQFLEHFPGLEEPEEPNQIMERSTSLCRLNLRDSDTDHRRNGAHGSRVKERSSRFQRDCGQAPPKIFISSAPQGGAHRPRPLRPTTSRSWSTEDFSTESCPEGGGSRSVLSDSMKVSTEVTQISDSSQMASAHSPPDPSAPGSLNTDSMNVDSAISSPDSWVDSDFGATPEKLYESASNGSLCDSGTAWEVHRAIPVEITTLDEGLFPSTEGGLVEEHSIESCVDEGVYSLSSLESSQEQARSLNNYPEAVVQSKFQNLPTDPAWGQKEGDRQWVGTSLINKDDMSEREKCGRSSQGDNVLPAERTDQPIMTLVSTGLATPYHSAEERPCGGSNKAVDQNGDLQDQDQESKPPAENPTKRKDVDCGEEGAKGKQGDVQLEETAEKLQDEAHLKTDEGVLREHPDPQYLADQGPALQETVATSASAAVPLITISTEPEMPEHQEALDKQNPAGDSEDPGPGEMPSCQASENVQHSPTLADPEKECWDGSEGNDLGTLSAAEPPFPTSQNGVTQGRESPRHRRPDSPGQPFALATDSDPLAAHRDRQGDLVPDDSSSVRTPGPAAGRGFPQMKFFRPDLDENSPTDDLAGDPLEPMDLFYPDKDESIYTEPPEGETQAWPSVLSVSPLQPAPASQHFDDGSSEVPSRACSERNDVSHENSKEADEAPGSEEQLRLSAGRTGGLSEGGRFAEGEAEQQLWCCTSENWEPASCSGSGEDILIPPILRHRKAPPFVQALESAEAAPQQAEREDVMDGSTPELYLLLLLWLLLYCFWLLPQMDVKMLPRLLLNL</sequence>
<dbReference type="FunFam" id="1.10.418.10:FF:000063">
    <property type="entry name" value="Calmin"/>
    <property type="match status" value="1"/>
</dbReference>